<proteinExistence type="predicted"/>
<gene>
    <name evidence="4" type="ORF">KABA2_02S04356</name>
</gene>
<dbReference type="PANTHER" id="PTHR24078">
    <property type="entry name" value="DNAJ HOMOLOG SUBFAMILY C MEMBER"/>
    <property type="match status" value="1"/>
</dbReference>
<dbReference type="SUPFAM" id="SSF46565">
    <property type="entry name" value="Chaperone J-domain"/>
    <property type="match status" value="1"/>
</dbReference>
<dbReference type="GO" id="GO:0006457">
    <property type="term" value="P:protein folding"/>
    <property type="evidence" value="ECO:0007669"/>
    <property type="project" value="InterPro"/>
</dbReference>
<dbReference type="FunFam" id="2.60.260.20:FF:000002">
    <property type="entry name" value="Dnaj homolog subfamily b member"/>
    <property type="match status" value="1"/>
</dbReference>
<keyword evidence="1" id="KW-0143">Chaperone</keyword>
<dbReference type="InterPro" id="IPR008971">
    <property type="entry name" value="HSP40/DnaJ_pept-bd"/>
</dbReference>
<accession>A0A8H2ZFY3</accession>
<dbReference type="Pfam" id="PF01556">
    <property type="entry name" value="DnaJ_C"/>
    <property type="match status" value="1"/>
</dbReference>
<dbReference type="Pfam" id="PF00226">
    <property type="entry name" value="DnaJ"/>
    <property type="match status" value="1"/>
</dbReference>
<dbReference type="SMART" id="SM00271">
    <property type="entry name" value="DnaJ"/>
    <property type="match status" value="1"/>
</dbReference>
<dbReference type="CDD" id="cd10747">
    <property type="entry name" value="DnaJ_C"/>
    <property type="match status" value="1"/>
</dbReference>
<dbReference type="GO" id="GO:0006413">
    <property type="term" value="P:translational initiation"/>
    <property type="evidence" value="ECO:0007669"/>
    <property type="project" value="TreeGrafter"/>
</dbReference>
<dbReference type="InterPro" id="IPR036869">
    <property type="entry name" value="J_dom_sf"/>
</dbReference>
<dbReference type="GO" id="GO:0051087">
    <property type="term" value="F:protein-folding chaperone binding"/>
    <property type="evidence" value="ECO:0007669"/>
    <property type="project" value="TreeGrafter"/>
</dbReference>
<dbReference type="OrthoDB" id="550424at2759"/>
<sequence length="370" mass="38774">MVKETKLYDLLGVAPSANDSEIKKGYRKAALKYHPDKPTGDTEKFKEISEAFEILSDKDKREVYDQYGLEAARSGGPQFGGAGGAGGFPGGAGGFSSGGFPGAGGAHSFSNEDAFNIFSQFFGGSAGGDDAGFSFSSGGMPGGGGHRSQFGGMPSGMGGMPGGMGGMPGGMGGMPGGMGGMPGGFRSGSGSPPAGPEETVQVNLPVSLEDLFEGKKKSFKIGRKGPNGTAEKTQIDIQLKPGWKAGTKITYKGQGDYNPQTHGRKTLQFVLQEKDNAIFKRDGDNLVYTVPLTFKESLLGFQKTAQTIDGRTLPLNRSQPIQPTENSVYPGQGMPIAKQPGQRGDLIVKYKIDYPISLNDAQRNAIAQNF</sequence>
<dbReference type="Proteomes" id="UP000644660">
    <property type="component" value="Unassembled WGS sequence"/>
</dbReference>
<dbReference type="FunFam" id="2.60.260.20:FF:000013">
    <property type="entry name" value="DnaJ subfamily B member 11"/>
    <property type="match status" value="1"/>
</dbReference>
<evidence type="ECO:0000313" key="4">
    <source>
        <dbReference type="EMBL" id="CAB4252784.1"/>
    </source>
</evidence>
<dbReference type="PROSITE" id="PS50076">
    <property type="entry name" value="DNAJ_2"/>
    <property type="match status" value="1"/>
</dbReference>
<evidence type="ECO:0000256" key="2">
    <source>
        <dbReference type="SAM" id="MobiDB-lite"/>
    </source>
</evidence>
<dbReference type="GO" id="GO:0005829">
    <property type="term" value="C:cytosol"/>
    <property type="evidence" value="ECO:0007669"/>
    <property type="project" value="TreeGrafter"/>
</dbReference>
<dbReference type="Gene3D" id="1.10.287.110">
    <property type="entry name" value="DnaJ domain"/>
    <property type="match status" value="1"/>
</dbReference>
<dbReference type="AlphaFoldDB" id="A0A8H2ZFY3"/>
<comment type="caution">
    <text evidence="4">The sequence shown here is derived from an EMBL/GenBank/DDBJ whole genome shotgun (WGS) entry which is preliminary data.</text>
</comment>
<dbReference type="PROSITE" id="PS00636">
    <property type="entry name" value="DNAJ_1"/>
    <property type="match status" value="1"/>
</dbReference>
<dbReference type="CDD" id="cd06257">
    <property type="entry name" value="DnaJ"/>
    <property type="match status" value="1"/>
</dbReference>
<dbReference type="GO" id="GO:0051082">
    <property type="term" value="F:unfolded protein binding"/>
    <property type="evidence" value="ECO:0007669"/>
    <property type="project" value="InterPro"/>
</dbReference>
<dbReference type="InterPro" id="IPR051339">
    <property type="entry name" value="DnaJ_subfamily_B"/>
</dbReference>
<dbReference type="EMBL" id="CAEFZW010000002">
    <property type="protein sequence ID" value="CAB4252784.1"/>
    <property type="molecule type" value="Genomic_DNA"/>
</dbReference>
<name>A0A8H2ZFY3_9SACH</name>
<dbReference type="Gene3D" id="2.60.260.20">
    <property type="entry name" value="Urease metallochaperone UreE, N-terminal domain"/>
    <property type="match status" value="2"/>
</dbReference>
<dbReference type="RefSeq" id="XP_041404822.1">
    <property type="nucleotide sequence ID" value="XM_041548888.1"/>
</dbReference>
<feature type="compositionally biased region" description="Polar residues" evidence="2">
    <location>
        <begin position="313"/>
        <end position="329"/>
    </location>
</feature>
<dbReference type="GeneID" id="64855923"/>
<evidence type="ECO:0000313" key="5">
    <source>
        <dbReference type="Proteomes" id="UP000644660"/>
    </source>
</evidence>
<dbReference type="PANTHER" id="PTHR24078:SF553">
    <property type="entry name" value="DNAJ HOMOLOG SUBFAMILY B MEMBER 5"/>
    <property type="match status" value="1"/>
</dbReference>
<protein>
    <submittedName>
        <fullName evidence="4">Similar to Saccharomyces cerevisiae YNL007C SIS1 Type II HSP40 co-chaperone that interacts with the HSP70 protein Ssa1p</fullName>
    </submittedName>
</protein>
<evidence type="ECO:0000259" key="3">
    <source>
        <dbReference type="PROSITE" id="PS50076"/>
    </source>
</evidence>
<dbReference type="InterPro" id="IPR001623">
    <property type="entry name" value="DnaJ_domain"/>
</dbReference>
<feature type="region of interest" description="Disordered" evidence="2">
    <location>
        <begin position="313"/>
        <end position="332"/>
    </location>
</feature>
<keyword evidence="5" id="KW-1185">Reference proteome</keyword>
<dbReference type="FunFam" id="1.10.287.110:FF:000092">
    <property type="entry name" value="Type II HSP40 co-chaperone"/>
    <property type="match status" value="1"/>
</dbReference>
<dbReference type="InterPro" id="IPR002939">
    <property type="entry name" value="DnaJ_C"/>
</dbReference>
<dbReference type="InterPro" id="IPR018253">
    <property type="entry name" value="DnaJ_domain_CS"/>
</dbReference>
<organism evidence="4 5">
    <name type="scientific">Maudiozyma barnettii</name>
    <dbReference type="NCBI Taxonomy" id="61262"/>
    <lineage>
        <taxon>Eukaryota</taxon>
        <taxon>Fungi</taxon>
        <taxon>Dikarya</taxon>
        <taxon>Ascomycota</taxon>
        <taxon>Saccharomycotina</taxon>
        <taxon>Saccharomycetes</taxon>
        <taxon>Saccharomycetales</taxon>
        <taxon>Saccharomycetaceae</taxon>
        <taxon>Maudiozyma</taxon>
    </lineage>
</organism>
<reference evidence="4 5" key="1">
    <citation type="submission" date="2020-05" db="EMBL/GenBank/DDBJ databases">
        <authorList>
            <person name="Casaregola S."/>
            <person name="Devillers H."/>
            <person name="Grondin C."/>
        </authorList>
    </citation>
    <scope>NUCLEOTIDE SEQUENCE [LARGE SCALE GENOMIC DNA]</scope>
    <source>
        <strain evidence="4 5">CLIB 1767</strain>
    </source>
</reference>
<evidence type="ECO:0000256" key="1">
    <source>
        <dbReference type="ARBA" id="ARBA00023186"/>
    </source>
</evidence>
<dbReference type="SUPFAM" id="SSF49493">
    <property type="entry name" value="HSP40/DnaJ peptide-binding domain"/>
    <property type="match status" value="2"/>
</dbReference>
<feature type="domain" description="J" evidence="3">
    <location>
        <begin position="6"/>
        <end position="68"/>
    </location>
</feature>
<dbReference type="PRINTS" id="PR00625">
    <property type="entry name" value="JDOMAIN"/>
</dbReference>